<organism evidence="3 4">
    <name type="scientific">Streptomyces kaempferi</name>
    <dbReference type="NCBI Taxonomy" id="333725"/>
    <lineage>
        <taxon>Bacteria</taxon>
        <taxon>Bacillati</taxon>
        <taxon>Actinomycetota</taxon>
        <taxon>Actinomycetes</taxon>
        <taxon>Kitasatosporales</taxon>
        <taxon>Streptomycetaceae</taxon>
        <taxon>Streptomyces</taxon>
    </lineage>
</organism>
<sequence length="115" mass="12048">MTTDFRPLGETVPLQDPHGVGGEEPGTGARAMADTADLLVVERVLPADGSASLATAWDLHMMCNVGGRERRADHYARLFADAGLTLVDRAPLPLDGSVLHARKVGPANTGSRSSS</sequence>
<dbReference type="Gene3D" id="3.40.50.150">
    <property type="entry name" value="Vaccinia Virus protein VP39"/>
    <property type="match status" value="1"/>
</dbReference>
<dbReference type="Pfam" id="PF00891">
    <property type="entry name" value="Methyltransf_2"/>
    <property type="match status" value="1"/>
</dbReference>
<feature type="region of interest" description="Disordered" evidence="1">
    <location>
        <begin position="1"/>
        <end position="29"/>
    </location>
</feature>
<dbReference type="Proteomes" id="UP001597058">
    <property type="component" value="Unassembled WGS sequence"/>
</dbReference>
<evidence type="ECO:0000256" key="1">
    <source>
        <dbReference type="SAM" id="MobiDB-lite"/>
    </source>
</evidence>
<dbReference type="GO" id="GO:0008168">
    <property type="term" value="F:methyltransferase activity"/>
    <property type="evidence" value="ECO:0007669"/>
    <property type="project" value="UniProtKB-KW"/>
</dbReference>
<protein>
    <submittedName>
        <fullName evidence="3">Methyltransferase</fullName>
    </submittedName>
</protein>
<dbReference type="GO" id="GO:0032259">
    <property type="term" value="P:methylation"/>
    <property type="evidence" value="ECO:0007669"/>
    <property type="project" value="UniProtKB-KW"/>
</dbReference>
<keyword evidence="4" id="KW-1185">Reference proteome</keyword>
<dbReference type="RefSeq" id="WP_381239682.1">
    <property type="nucleotide sequence ID" value="NZ_JBHSKH010000074.1"/>
</dbReference>
<evidence type="ECO:0000313" key="4">
    <source>
        <dbReference type="Proteomes" id="UP001597058"/>
    </source>
</evidence>
<dbReference type="SUPFAM" id="SSF53335">
    <property type="entry name" value="S-adenosyl-L-methionine-dependent methyltransferases"/>
    <property type="match status" value="1"/>
</dbReference>
<keyword evidence="3" id="KW-0489">Methyltransferase</keyword>
<evidence type="ECO:0000259" key="2">
    <source>
        <dbReference type="Pfam" id="PF00891"/>
    </source>
</evidence>
<dbReference type="EMBL" id="JBHTMM010000017">
    <property type="protein sequence ID" value="MFD1307391.1"/>
    <property type="molecule type" value="Genomic_DNA"/>
</dbReference>
<name>A0ABW3XEE1_9ACTN</name>
<dbReference type="InterPro" id="IPR029063">
    <property type="entry name" value="SAM-dependent_MTases_sf"/>
</dbReference>
<keyword evidence="3" id="KW-0808">Transferase</keyword>
<dbReference type="InterPro" id="IPR001077">
    <property type="entry name" value="COMT_C"/>
</dbReference>
<accession>A0ABW3XEE1</accession>
<reference evidence="4" key="1">
    <citation type="journal article" date="2019" name="Int. J. Syst. Evol. Microbiol.">
        <title>The Global Catalogue of Microorganisms (GCM) 10K type strain sequencing project: providing services to taxonomists for standard genome sequencing and annotation.</title>
        <authorList>
            <consortium name="The Broad Institute Genomics Platform"/>
            <consortium name="The Broad Institute Genome Sequencing Center for Infectious Disease"/>
            <person name="Wu L."/>
            <person name="Ma J."/>
        </authorList>
    </citation>
    <scope>NUCLEOTIDE SEQUENCE [LARGE SCALE GENOMIC DNA]</scope>
    <source>
        <strain evidence="4">CGMCC 4.7020</strain>
    </source>
</reference>
<proteinExistence type="predicted"/>
<gene>
    <name evidence="3" type="ORF">ACFQ5X_16225</name>
</gene>
<feature type="domain" description="O-methyltransferase C-terminal" evidence="2">
    <location>
        <begin position="31"/>
        <end position="84"/>
    </location>
</feature>
<evidence type="ECO:0000313" key="3">
    <source>
        <dbReference type="EMBL" id="MFD1307391.1"/>
    </source>
</evidence>
<comment type="caution">
    <text evidence="3">The sequence shown here is derived from an EMBL/GenBank/DDBJ whole genome shotgun (WGS) entry which is preliminary data.</text>
</comment>